<dbReference type="KEGG" id="rain:Rai3103_00940"/>
<dbReference type="EMBL" id="CP045725">
    <property type="protein sequence ID" value="QGF22487.1"/>
    <property type="molecule type" value="Genomic_DNA"/>
</dbReference>
<evidence type="ECO:0000259" key="3">
    <source>
        <dbReference type="Pfam" id="PF14403"/>
    </source>
</evidence>
<keyword evidence="5" id="KW-1185">Reference proteome</keyword>
<reference evidence="4 5" key="1">
    <citation type="submission" date="2019-10" db="EMBL/GenBank/DDBJ databases">
        <title>Genomic analysis of Raineyella sp. CBA3103.</title>
        <authorList>
            <person name="Roh S.W."/>
        </authorList>
    </citation>
    <scope>NUCLEOTIDE SEQUENCE [LARGE SCALE GENOMIC DNA]</scope>
    <source>
        <strain evidence="4 5">CBA3103</strain>
    </source>
</reference>
<dbReference type="AlphaFoldDB" id="A0A5Q2F9S5"/>
<feature type="region of interest" description="Disordered" evidence="1">
    <location>
        <begin position="61"/>
        <end position="81"/>
    </location>
</feature>
<dbReference type="RefSeq" id="WP_153570997.1">
    <property type="nucleotide sequence ID" value="NZ_CP045725.1"/>
</dbReference>
<evidence type="ECO:0000256" key="1">
    <source>
        <dbReference type="SAM" id="MobiDB-lite"/>
    </source>
</evidence>
<dbReference type="InterPro" id="IPR007296">
    <property type="entry name" value="DUF403"/>
</dbReference>
<evidence type="ECO:0000259" key="2">
    <source>
        <dbReference type="Pfam" id="PF04168"/>
    </source>
</evidence>
<name>A0A5Q2F9S5_9ACTN</name>
<dbReference type="PANTHER" id="PTHR34595:SF2">
    <property type="entry name" value="BLR2978 PROTEIN"/>
    <property type="match status" value="1"/>
</dbReference>
<gene>
    <name evidence="4" type="ORF">Rai3103_00940</name>
</gene>
<evidence type="ECO:0000313" key="4">
    <source>
        <dbReference type="EMBL" id="QGF22487.1"/>
    </source>
</evidence>
<feature type="domain" description="Circularly permuted ATP-grasp type 2" evidence="3">
    <location>
        <begin position="90"/>
        <end position="460"/>
    </location>
</feature>
<feature type="domain" description="DUF403" evidence="2">
    <location>
        <begin position="510"/>
        <end position="856"/>
    </location>
</feature>
<dbReference type="Gene3D" id="3.40.50.11290">
    <property type="match status" value="1"/>
</dbReference>
<organism evidence="4 5">
    <name type="scientific">Raineyella fluvialis</name>
    <dbReference type="NCBI Taxonomy" id="2662261"/>
    <lineage>
        <taxon>Bacteria</taxon>
        <taxon>Bacillati</taxon>
        <taxon>Actinomycetota</taxon>
        <taxon>Actinomycetes</taxon>
        <taxon>Propionibacteriales</taxon>
        <taxon>Propionibacteriaceae</taxon>
        <taxon>Raineyella</taxon>
    </lineage>
</organism>
<proteinExistence type="predicted"/>
<dbReference type="PANTHER" id="PTHR34595">
    <property type="entry name" value="BLR5612 PROTEIN"/>
    <property type="match status" value="1"/>
</dbReference>
<dbReference type="Proteomes" id="UP000386847">
    <property type="component" value="Chromosome"/>
</dbReference>
<dbReference type="Gene3D" id="3.30.1490.270">
    <property type="match status" value="1"/>
</dbReference>
<accession>A0A5Q2F9S5</accession>
<dbReference type="Pfam" id="PF14403">
    <property type="entry name" value="CP_ATPgrasp_2"/>
    <property type="match status" value="1"/>
</dbReference>
<protein>
    <submittedName>
        <fullName evidence="4">Uncharacterized protein</fullName>
    </submittedName>
</protein>
<dbReference type="InterPro" id="IPR025841">
    <property type="entry name" value="CP_ATPgrasp_2"/>
</dbReference>
<feature type="region of interest" description="Disordered" evidence="1">
    <location>
        <begin position="808"/>
        <end position="827"/>
    </location>
</feature>
<dbReference type="Pfam" id="PF04168">
    <property type="entry name" value="Alpha-E"/>
    <property type="match status" value="1"/>
</dbReference>
<dbReference type="SUPFAM" id="SSF56059">
    <property type="entry name" value="Glutathione synthetase ATP-binding domain-like"/>
    <property type="match status" value="1"/>
</dbReference>
<sequence>MDSAGPGPAPGPYDEFRAPDGTLRVGWAELDALTEASLDWSVRQREIDRRLADDNVTYRPWTTQVADDGGHTDDDEDVAEPQPWRLDPLPLVLHSREWRELETGLVQRAELLSAVFADLYGEQRLLADGVLPPEVVMGHPGYLRPLVGARQAGGLFMAGATIGRDPQGGWLVRAQETQAPVGAGYAMENRRVLSRVHAELYREADLIRLTPFYQAMRAALVESGPSEVEDPHVVVLTPGTHAATAFDQAFLASRLGFPLVEGSDLVVRDGRVWLRSLGRLEPVDVIFRHVAARATDPLELQPGSRLGVAGLTEVVRRGAVSVVNALGTGVLENPGLMAFDDVICHVLLDEPLRLPSLPTWWCGEDSARSHVRTHLAELRVAHIGSGRTWEGPLLGPGERDELVRRLEAEPHLYVGQQPLPLSTSPTIRDGRIVTAPFQLTGYLIRRGTSYAALPGGLGEVVAEPKATTPGTAAISGRPTKDLWIVGSDLPAMTDAEDDVVADLIATNGAMVPRVLDDMYWMGRYAERAEDIVRLVSATHHVLVEMNMVCRPGSPVDVLLDALYALTSTPRPNDGSSALRQLRTQLVNRSRRGTVARSLARLSHAADGVRDQLSSDVWVVLAGAERALDELRRAAPDDSSRLADAAERSLVALLALNGITAENMVRDAGWQLLDSGRAVERAVQVVGLLQYSFSMPALRAGATADGNGRWSLPPQQMVLNAAMTAAESVVTHRRRHGGRPEVAAVLDLLVADPSNPRSVAFQVQRLQRALGRLPHAPTTGRPQRLLADLADLTTATAVRRVSHGEPALVPPAADEAGSALPQAPTPGPNPVHCVDDYLADLRSRLFRVSESIAESYLRREPQPRPLWVAAERPPGPGGGGM</sequence>
<dbReference type="InterPro" id="IPR051680">
    <property type="entry name" value="ATP-dep_Glu-Cys_Ligase-2"/>
</dbReference>
<evidence type="ECO:0000313" key="5">
    <source>
        <dbReference type="Proteomes" id="UP000386847"/>
    </source>
</evidence>